<dbReference type="GO" id="GO:0006952">
    <property type="term" value="P:defense response"/>
    <property type="evidence" value="ECO:0007669"/>
    <property type="project" value="UniProtKB-KW"/>
</dbReference>
<dbReference type="InterPro" id="IPR032675">
    <property type="entry name" value="LRR_dom_sf"/>
</dbReference>
<dbReference type="SUPFAM" id="SSF52058">
    <property type="entry name" value="L domain-like"/>
    <property type="match status" value="1"/>
</dbReference>
<dbReference type="Proteomes" id="UP000325577">
    <property type="component" value="Linkage Group LG14"/>
</dbReference>
<reference evidence="2 3" key="1">
    <citation type="submission" date="2019-09" db="EMBL/GenBank/DDBJ databases">
        <title>A chromosome-level genome assembly of the Chinese tupelo Nyssa sinensis.</title>
        <authorList>
            <person name="Yang X."/>
            <person name="Kang M."/>
            <person name="Yang Y."/>
            <person name="Xiong H."/>
            <person name="Wang M."/>
            <person name="Zhang Z."/>
            <person name="Wang Z."/>
            <person name="Wu H."/>
            <person name="Ma T."/>
            <person name="Liu J."/>
            <person name="Xi Z."/>
        </authorList>
    </citation>
    <scope>NUCLEOTIDE SEQUENCE [LARGE SCALE GENOMIC DNA]</scope>
    <source>
        <strain evidence="2">J267</strain>
        <tissue evidence="2">Leaf</tissue>
    </source>
</reference>
<dbReference type="OrthoDB" id="1896560at2759"/>
<dbReference type="PANTHER" id="PTHR36766:SF51">
    <property type="entry name" value="DISEASE RESISTANCE RPP13-LIKE PROTEIN 1"/>
    <property type="match status" value="1"/>
</dbReference>
<protein>
    <submittedName>
        <fullName evidence="2">Uncharacterized protein</fullName>
    </submittedName>
</protein>
<evidence type="ECO:0000313" key="3">
    <source>
        <dbReference type="Proteomes" id="UP000325577"/>
    </source>
</evidence>
<keyword evidence="1" id="KW-0611">Plant defense</keyword>
<evidence type="ECO:0000313" key="2">
    <source>
        <dbReference type="EMBL" id="KAA8539030.1"/>
    </source>
</evidence>
<dbReference type="AlphaFoldDB" id="A0A5J5B9A4"/>
<evidence type="ECO:0000256" key="1">
    <source>
        <dbReference type="ARBA" id="ARBA00022821"/>
    </source>
</evidence>
<keyword evidence="3" id="KW-1185">Reference proteome</keyword>
<name>A0A5J5B9A4_9ASTE</name>
<dbReference type="PANTHER" id="PTHR36766">
    <property type="entry name" value="PLANT BROAD-SPECTRUM MILDEW RESISTANCE PROTEIN RPW8"/>
    <property type="match status" value="1"/>
</dbReference>
<organism evidence="2 3">
    <name type="scientific">Nyssa sinensis</name>
    <dbReference type="NCBI Taxonomy" id="561372"/>
    <lineage>
        <taxon>Eukaryota</taxon>
        <taxon>Viridiplantae</taxon>
        <taxon>Streptophyta</taxon>
        <taxon>Embryophyta</taxon>
        <taxon>Tracheophyta</taxon>
        <taxon>Spermatophyta</taxon>
        <taxon>Magnoliopsida</taxon>
        <taxon>eudicotyledons</taxon>
        <taxon>Gunneridae</taxon>
        <taxon>Pentapetalae</taxon>
        <taxon>asterids</taxon>
        <taxon>Cornales</taxon>
        <taxon>Nyssaceae</taxon>
        <taxon>Nyssa</taxon>
    </lineage>
</organism>
<sequence>MQQCYTSLEDLKIRDSCDSLKALSLGFPKLRSLIIFECTNFESLSVPKEIQNLASAASLNISGCPNMVSFPGGRLPAPNLNSILISDCKKLKSLTEGMHLQLPSLKNLSIVECPELESFPKEGLPSSLLHLSIVNCDKLTNRRMEFPDDMLLLPSSLTTLDISLPNLESLNHKALQHLTSLQEMRISDCPRLQSLPEGLPTSLSRLEIWGCLLLKPRCERENGADWSKISRIPYINNNGARKPQLSASFKFLKDHFHPIESPIAAKDMLCFDVVLLRCRGSCTRPVAKITD</sequence>
<gene>
    <name evidence="2" type="ORF">F0562_025722</name>
</gene>
<dbReference type="Gene3D" id="3.80.10.10">
    <property type="entry name" value="Ribonuclease Inhibitor"/>
    <property type="match status" value="2"/>
</dbReference>
<dbReference type="EMBL" id="CM018037">
    <property type="protein sequence ID" value="KAA8539030.1"/>
    <property type="molecule type" value="Genomic_DNA"/>
</dbReference>
<proteinExistence type="predicted"/>
<accession>A0A5J5B9A4</accession>